<dbReference type="Proteomes" id="UP000190648">
    <property type="component" value="Unassembled WGS sequence"/>
</dbReference>
<comment type="caution">
    <text evidence="1">The sequence shown here is derived from an EMBL/GenBank/DDBJ whole genome shotgun (WGS) entry which is preliminary data.</text>
</comment>
<sequence length="90" mass="10245">MICSDPVTISNWEAYADTVKHSCEFSRFQEMPLCAKRYCSELAASAEPEEKTLPPAFELRQLRSETTHNNPPRRKRVAALPTWRPALVPA</sequence>
<accession>A0A1V4J6W7</accession>
<evidence type="ECO:0000313" key="1">
    <source>
        <dbReference type="EMBL" id="OPJ67992.1"/>
    </source>
</evidence>
<name>A0A1V4J6W7_PATFA</name>
<dbReference type="EMBL" id="LSYS01008822">
    <property type="protein sequence ID" value="OPJ67992.1"/>
    <property type="molecule type" value="Genomic_DNA"/>
</dbReference>
<organism evidence="1 2">
    <name type="scientific">Patagioenas fasciata monilis</name>
    <dbReference type="NCBI Taxonomy" id="372326"/>
    <lineage>
        <taxon>Eukaryota</taxon>
        <taxon>Metazoa</taxon>
        <taxon>Chordata</taxon>
        <taxon>Craniata</taxon>
        <taxon>Vertebrata</taxon>
        <taxon>Euteleostomi</taxon>
        <taxon>Archelosauria</taxon>
        <taxon>Archosauria</taxon>
        <taxon>Dinosauria</taxon>
        <taxon>Saurischia</taxon>
        <taxon>Theropoda</taxon>
        <taxon>Coelurosauria</taxon>
        <taxon>Aves</taxon>
        <taxon>Neognathae</taxon>
        <taxon>Neoaves</taxon>
        <taxon>Columbimorphae</taxon>
        <taxon>Columbiformes</taxon>
        <taxon>Columbidae</taxon>
        <taxon>Patagioenas</taxon>
    </lineage>
</organism>
<gene>
    <name evidence="1" type="ORF">AV530_002742</name>
</gene>
<dbReference type="AlphaFoldDB" id="A0A1V4J6W7"/>
<protein>
    <submittedName>
        <fullName evidence="1">Uncharacterized protein</fullName>
    </submittedName>
</protein>
<keyword evidence="2" id="KW-1185">Reference proteome</keyword>
<reference evidence="1 2" key="1">
    <citation type="submission" date="2016-02" db="EMBL/GenBank/DDBJ databases">
        <title>Band-tailed pigeon sequencing and assembly.</title>
        <authorList>
            <person name="Soares A.E."/>
            <person name="Novak B.J."/>
            <person name="Rice E.S."/>
            <person name="O'Connell B."/>
            <person name="Chang D."/>
            <person name="Weber S."/>
            <person name="Shapiro B."/>
        </authorList>
    </citation>
    <scope>NUCLEOTIDE SEQUENCE [LARGE SCALE GENOMIC DNA]</scope>
    <source>
        <strain evidence="1">BTP2013</strain>
        <tissue evidence="1">Blood</tissue>
    </source>
</reference>
<evidence type="ECO:0000313" key="2">
    <source>
        <dbReference type="Proteomes" id="UP000190648"/>
    </source>
</evidence>
<proteinExistence type="predicted"/>